<dbReference type="InterPro" id="IPR036844">
    <property type="entry name" value="Hint_dom_sf"/>
</dbReference>
<dbReference type="PANTHER" id="PTHR32305:SF17">
    <property type="entry name" value="TRNA NUCLEASE WAPA"/>
    <property type="match status" value="1"/>
</dbReference>
<feature type="domain" description="Hint" evidence="3">
    <location>
        <begin position="1566"/>
        <end position="1660"/>
    </location>
</feature>
<dbReference type="PANTHER" id="PTHR32305">
    <property type="match status" value="1"/>
</dbReference>
<dbReference type="PROSITE" id="PS50818">
    <property type="entry name" value="INTEIN_C_TER"/>
    <property type="match status" value="1"/>
</dbReference>
<dbReference type="SUPFAM" id="SSF51294">
    <property type="entry name" value="Hedgehog/intein (Hint) domain"/>
    <property type="match status" value="1"/>
</dbReference>
<evidence type="ECO:0000259" key="3">
    <source>
        <dbReference type="SMART" id="SM00306"/>
    </source>
</evidence>
<dbReference type="SMART" id="SM00306">
    <property type="entry name" value="HintN"/>
    <property type="match status" value="1"/>
</dbReference>
<dbReference type="InterPro" id="IPR006141">
    <property type="entry name" value="Intein_N"/>
</dbReference>
<feature type="compositionally biased region" description="Basic and acidic residues" evidence="2">
    <location>
        <begin position="106"/>
        <end position="136"/>
    </location>
</feature>
<name>A0AAP3ZZG6_PAEPO</name>
<evidence type="ECO:0000313" key="5">
    <source>
        <dbReference type="Proteomes" id="UP001229409"/>
    </source>
</evidence>
<reference evidence="4" key="1">
    <citation type="submission" date="2023-04" db="EMBL/GenBank/DDBJ databases">
        <title>Uncovering the Secrets of Slow-Growing Bacteria in Tropical Savanna Soil through Cultivation and Genomic Analysis.</title>
        <authorList>
            <person name="Goncalves O.S."/>
            <person name="Santana M.F."/>
        </authorList>
    </citation>
    <scope>NUCLEOTIDE SEQUENCE</scope>
    <source>
        <strain evidence="4">ANTI</strain>
    </source>
</reference>
<dbReference type="InterPro" id="IPR030934">
    <property type="entry name" value="Intein_C"/>
</dbReference>
<proteinExistence type="predicted"/>
<dbReference type="InterPro" id="IPR006530">
    <property type="entry name" value="YD"/>
</dbReference>
<organism evidence="4 5">
    <name type="scientific">Paenibacillus polymyxa</name>
    <name type="common">Bacillus polymyxa</name>
    <dbReference type="NCBI Taxonomy" id="1406"/>
    <lineage>
        <taxon>Bacteria</taxon>
        <taxon>Bacillati</taxon>
        <taxon>Bacillota</taxon>
        <taxon>Bacilli</taxon>
        <taxon>Bacillales</taxon>
        <taxon>Paenibacillaceae</taxon>
        <taxon>Paenibacillus</taxon>
    </lineage>
</organism>
<dbReference type="InterPro" id="IPR031325">
    <property type="entry name" value="RHS_repeat"/>
</dbReference>
<feature type="region of interest" description="Disordered" evidence="2">
    <location>
        <begin position="1223"/>
        <end position="1243"/>
    </location>
</feature>
<feature type="region of interest" description="Disordered" evidence="2">
    <location>
        <begin position="97"/>
        <end position="160"/>
    </location>
</feature>
<dbReference type="InterPro" id="IPR045351">
    <property type="entry name" value="DUF6531"/>
</dbReference>
<evidence type="ECO:0000256" key="2">
    <source>
        <dbReference type="SAM" id="MobiDB-lite"/>
    </source>
</evidence>
<dbReference type="InterPro" id="IPR056823">
    <property type="entry name" value="TEN-like_YD-shell"/>
</dbReference>
<dbReference type="Gene3D" id="2.170.16.10">
    <property type="entry name" value="Hedgehog/Intein (Hint) domain"/>
    <property type="match status" value="1"/>
</dbReference>
<dbReference type="EMBL" id="JARVWT010000001">
    <property type="protein sequence ID" value="MDH2329774.1"/>
    <property type="molecule type" value="Genomic_DNA"/>
</dbReference>
<dbReference type="InterPro" id="IPR050708">
    <property type="entry name" value="T6SS_VgrG/RHS"/>
</dbReference>
<dbReference type="Pfam" id="PF20148">
    <property type="entry name" value="DUF6531"/>
    <property type="match status" value="1"/>
</dbReference>
<dbReference type="InterPro" id="IPR022385">
    <property type="entry name" value="Rhs_assc_core"/>
</dbReference>
<dbReference type="GO" id="GO:0016539">
    <property type="term" value="P:intein-mediated protein splicing"/>
    <property type="evidence" value="ECO:0007669"/>
    <property type="project" value="InterPro"/>
</dbReference>
<protein>
    <submittedName>
        <fullName evidence="4">Polymorphic toxin-type HINT domain-containing protein</fullName>
    </submittedName>
</protein>
<gene>
    <name evidence="4" type="ORF">QDS18_02730</name>
</gene>
<keyword evidence="1" id="KW-0677">Repeat</keyword>
<dbReference type="RefSeq" id="WP_279831250.1">
    <property type="nucleotide sequence ID" value="NZ_JARVWT010000001.1"/>
</dbReference>
<evidence type="ECO:0000313" key="4">
    <source>
        <dbReference type="EMBL" id="MDH2329774.1"/>
    </source>
</evidence>
<feature type="region of interest" description="Disordered" evidence="2">
    <location>
        <begin position="1045"/>
        <end position="1066"/>
    </location>
</feature>
<dbReference type="Pfam" id="PF07591">
    <property type="entry name" value="PT-HINT"/>
    <property type="match status" value="1"/>
</dbReference>
<accession>A0AAP3ZZG6</accession>
<dbReference type="NCBIfam" id="TIGR01643">
    <property type="entry name" value="YD_repeat_2x"/>
    <property type="match status" value="5"/>
</dbReference>
<evidence type="ECO:0000256" key="1">
    <source>
        <dbReference type="ARBA" id="ARBA00022737"/>
    </source>
</evidence>
<sequence length="1791" mass="198559">MAMLLGPWSTWAYGEEGHGEAAASRSSSSSTPQIITRAWLAQQTGKDQAWVNAQLSKGYTLYDIYKAWQKDGGENSLPEQSPSLWVQQNGLTLSTNAKAEPSDESAELKEGEKPTQAAQDEKATQQPLDKEEDKAPAPDTTEMDIPSIPRVNDSVYAPTPGENGLIGKDLLKQSLLQVSATTDVYAPFDQAALAQSRLSDDTSRYGMDYGDNSVSTASGQLVVQNTDLVLPGSLPFALARVYNSSLANNQIGVQQNEGLYTNISAIREEEAASGLGRGWKWDLPHMQKQDGKRYLYIPGTGSYELRDDLQLEGYAYKDLKIGTDQSASVQGVSSAYKIAVLNGNDYYLDQDGYLILIQDAYKNRVEFDYTSSGGAKLIRSIRNNDGKELDFTYNAGQLVVKEQGTDHQYTYRQSSEGSSKVLSEVLDSLSRSTSYTYTFMDAPFNVVVDGERKTGALQPNETALLTRIVRPTSSITDIRYEAYNKQIGVYGTQGVFKVASRADMYSTTAGDRFLNKIDFAYSGEDLASYGKNAEWTVVAKGTRTTETFHFGKVFRGDNTPDKLVLNRYDQEGDSTGYHINYTYNEAIDWNLPVQMEESYTEGGSSSEPVTTSYDYNEYGLPLKVSQSTGLETAHTYKTSSEPFFWVQPTQTVTKISEGKTGTTVRTYKAEGALYELKNYEGTEQGKLLSHTYTFYNAKGNVSGQKVLIDDRNYTDVSIDYKSPYGSQLPTRQLLPKGVEYTYDYYPTGEIKSQTDAKRKTESYVYDSLGRVTKVTYPDGTQTVVVYKDDTNDVTVTGPDGISAERLYNPFGQMLQQQVGDAIYGYSYDENGDLVESTDAEQATTRYAYDAFGRPVKTTYADGTTDTVTYNAVDRTVTQTDVSGYRVREVSDALGRVTSTQEAKNGSFQPLESLAYNYAGMVTSRTDGNGQRTLYDYDALGQMTSVTDPSGQQVSYVYDLAGNLKTVQFPDGQKNVYSYDELGRRTLLEKSSGGTTLNIYDTDGTISRMLTGKSDAITFQYNTDGLVTEAAGPDFKTNYTYDSAGRRKSMTDGQGTTTYAYDPSDGSLTGLKYPDGTHISYEYNKQSRTGYVLTDAAGTSMHVQSKLDSVGRVTQMDISAGTGVANVQSLGEASAAAGGSLDSMTFDYAPNGLLKGQSSSRGLSTRFSYNGLDLSGVTVEQGGTALHQFGYERDGNKNIIGRTQNGTTDQFGYDPSNRIASEAAGEKNKTYGYDPNGNRSAESSGKVFGMKNAEYTYDSVSRLTKVTGEGKEVGYSYNGDGLLYERTEGGKTTRYYYDEEAKLIAEAEVQGGTAKITYAYVYDLSGQLWARQDKVSGQLQYYQLNGHGDVVGLSDSSGKELNSYSYDIWGGPEKVKETVPNVLRYAGEYWDDTTGLQYLRARWYDPGTARFMGEDTYQGEMNNPQSLNWYAYAANNPLFYVDPSGHFFETRDYQELRILLNEARLKSSSSKKNQNYQVYKDFIRKRYDFVSIYGGANQYNYLYDLLTGTSDYKNSSGKSDWAKDQLLSAYQKWTDAEVLGIAAMGMISDVNFSGKGKYSGKVKSGKCNCFTAGTKVQTDEGEKPIEEIEVGDKVLAKDDETGEMAYKEVEWLFQRDVEETYNITVGGEVITTTDEHPFWIVSKGWVEAQHLAVGDVLTTSDGKEVAIEKIEVKKEHRTVYNFKVKDFHTYFVSNLGIWTHNACSTPNTTTKWDIKTNAKAELTYNFHGQKVKAYQDSNGYWWAKDTTGHGGSAYKVFEKKGKELHWKADADEYGNWITDKHKSQTGTVIKLN</sequence>
<dbReference type="Pfam" id="PF05593">
    <property type="entry name" value="RHS_repeat"/>
    <property type="match status" value="3"/>
</dbReference>
<comment type="caution">
    <text evidence="4">The sequence shown here is derived from an EMBL/GenBank/DDBJ whole genome shotgun (WGS) entry which is preliminary data.</text>
</comment>
<dbReference type="Gene3D" id="2.180.10.10">
    <property type="entry name" value="RHS repeat-associated core"/>
    <property type="match status" value="2"/>
</dbReference>
<dbReference type="InterPro" id="IPR003587">
    <property type="entry name" value="Hint_dom_N"/>
</dbReference>
<dbReference type="CDD" id="cd00081">
    <property type="entry name" value="Hint"/>
    <property type="match status" value="1"/>
</dbReference>
<dbReference type="NCBIfam" id="TIGR03696">
    <property type="entry name" value="Rhs_assc_core"/>
    <property type="match status" value="1"/>
</dbReference>
<dbReference type="Pfam" id="PF25023">
    <property type="entry name" value="TEN_YD-shell"/>
    <property type="match status" value="2"/>
</dbReference>
<dbReference type="PROSITE" id="PS50817">
    <property type="entry name" value="INTEIN_N_TER"/>
    <property type="match status" value="1"/>
</dbReference>
<dbReference type="Proteomes" id="UP001229409">
    <property type="component" value="Unassembled WGS sequence"/>
</dbReference>